<dbReference type="EMBL" id="JACJVQ010000005">
    <property type="protein sequence ID" value="MBB6633789.1"/>
    <property type="molecule type" value="Genomic_DNA"/>
</dbReference>
<dbReference type="InterPro" id="IPR024775">
    <property type="entry name" value="DinB-like"/>
</dbReference>
<accession>A0A841SS54</accession>
<dbReference type="Gene3D" id="1.20.120.450">
    <property type="entry name" value="dinb family like domain"/>
    <property type="match status" value="1"/>
</dbReference>
<sequence>MSLSELEIARYLNTHDQLQAAIADFTPQQLKWKEAANKWSIAEVLTHLADHNIVVSFRIREILSGSAERLPAFKQDPWVANQYGNEASAPEILTFYRSLLIYNAQLFRRLSEEDGQKTAVNAKGDTVKLNEVVRSFVEHVQHHLGQIDRIKLALSEASDSVRSQ</sequence>
<gene>
    <name evidence="2" type="ORF">H7B67_06680</name>
</gene>
<evidence type="ECO:0000313" key="2">
    <source>
        <dbReference type="EMBL" id="MBB6633789.1"/>
    </source>
</evidence>
<evidence type="ECO:0000313" key="3">
    <source>
        <dbReference type="Proteomes" id="UP000535838"/>
    </source>
</evidence>
<dbReference type="Pfam" id="PF12867">
    <property type="entry name" value="DinB_2"/>
    <property type="match status" value="1"/>
</dbReference>
<dbReference type="Proteomes" id="UP000535838">
    <property type="component" value="Unassembled WGS sequence"/>
</dbReference>
<protein>
    <submittedName>
        <fullName evidence="2">DinB family protein</fullName>
    </submittedName>
</protein>
<evidence type="ECO:0000259" key="1">
    <source>
        <dbReference type="Pfam" id="PF12867"/>
    </source>
</evidence>
<feature type="domain" description="DinB-like" evidence="1">
    <location>
        <begin position="14"/>
        <end position="147"/>
    </location>
</feature>
<dbReference type="SUPFAM" id="SSF109854">
    <property type="entry name" value="DinB/YfiT-like putative metalloenzymes"/>
    <property type="match status" value="1"/>
</dbReference>
<name>A0A841SS54_9BACL</name>
<dbReference type="InterPro" id="IPR034660">
    <property type="entry name" value="DinB/YfiT-like"/>
</dbReference>
<dbReference type="RefSeq" id="WP_185119007.1">
    <property type="nucleotide sequence ID" value="NZ_JACJVQ010000005.1"/>
</dbReference>
<reference evidence="2 3" key="1">
    <citation type="submission" date="2020-08" db="EMBL/GenBank/DDBJ databases">
        <title>Cohnella phylogeny.</title>
        <authorList>
            <person name="Dunlap C."/>
        </authorList>
    </citation>
    <scope>NUCLEOTIDE SEQUENCE [LARGE SCALE GENOMIC DNA]</scope>
    <source>
        <strain evidence="2 3">DSM 25241</strain>
    </source>
</reference>
<organism evidence="2 3">
    <name type="scientific">Cohnella thailandensis</name>
    <dbReference type="NCBI Taxonomy" id="557557"/>
    <lineage>
        <taxon>Bacteria</taxon>
        <taxon>Bacillati</taxon>
        <taxon>Bacillota</taxon>
        <taxon>Bacilli</taxon>
        <taxon>Bacillales</taxon>
        <taxon>Paenibacillaceae</taxon>
        <taxon>Cohnella</taxon>
    </lineage>
</organism>
<dbReference type="AlphaFoldDB" id="A0A841SS54"/>
<keyword evidence="3" id="KW-1185">Reference proteome</keyword>
<comment type="caution">
    <text evidence="2">The sequence shown here is derived from an EMBL/GenBank/DDBJ whole genome shotgun (WGS) entry which is preliminary data.</text>
</comment>
<proteinExistence type="predicted"/>